<reference evidence="1 2" key="1">
    <citation type="journal article" date="2022" name="bioRxiv">
        <title>The genome of the oomycete Peronosclerospora sorghi, a cosmopolitan pathogen of maize and sorghum, is inflated with dispersed pseudogenes.</title>
        <authorList>
            <person name="Fletcher K."/>
            <person name="Martin F."/>
            <person name="Isakeit T."/>
            <person name="Cavanaugh K."/>
            <person name="Magill C."/>
            <person name="Michelmore R."/>
        </authorList>
    </citation>
    <scope>NUCLEOTIDE SEQUENCE [LARGE SCALE GENOMIC DNA]</scope>
    <source>
        <strain evidence="1">P6</strain>
    </source>
</reference>
<proteinExistence type="predicted"/>
<protein>
    <submittedName>
        <fullName evidence="1">Uncharacterized protein</fullName>
    </submittedName>
</protein>
<name>A0ACC0WS40_9STRA</name>
<evidence type="ECO:0000313" key="2">
    <source>
        <dbReference type="Proteomes" id="UP001163321"/>
    </source>
</evidence>
<dbReference type="Proteomes" id="UP001163321">
    <property type="component" value="Chromosome 1"/>
</dbReference>
<dbReference type="EMBL" id="CM047580">
    <property type="protein sequence ID" value="KAI9920893.1"/>
    <property type="molecule type" value="Genomic_DNA"/>
</dbReference>
<comment type="caution">
    <text evidence="1">The sequence shown here is derived from an EMBL/GenBank/DDBJ whole genome shotgun (WGS) entry which is preliminary data.</text>
</comment>
<gene>
    <name evidence="1" type="ORF">PsorP6_000966</name>
</gene>
<organism evidence="1 2">
    <name type="scientific">Peronosclerospora sorghi</name>
    <dbReference type="NCBI Taxonomy" id="230839"/>
    <lineage>
        <taxon>Eukaryota</taxon>
        <taxon>Sar</taxon>
        <taxon>Stramenopiles</taxon>
        <taxon>Oomycota</taxon>
        <taxon>Peronosporomycetes</taxon>
        <taxon>Peronosporales</taxon>
        <taxon>Peronosporaceae</taxon>
        <taxon>Peronosclerospora</taxon>
    </lineage>
</organism>
<evidence type="ECO:0000313" key="1">
    <source>
        <dbReference type="EMBL" id="KAI9920893.1"/>
    </source>
</evidence>
<sequence>MAWIQERFLQLIQPAGIVLQILGMLGIHGLEFALGGTGREQGRDEKLGKAIQRVRVVVTEHVKVVGLLILADPKSSALRYHVAMPPDVNAETVISTTPQVHVRNGNINAMKSDVLFHIGLTYSHEERRQVANTFGDVKFFIAGGSAERMTHFAHAVAQELNITSPYGYALCPIGSTSRYMLYKVGPVLVANHGIGMPSISILLHEITKLLEYAGVHDATYIRMGTSGGIDVEPGTVVITSEAVNNKMDSVDEVAVLGTTQLRPSVCSPKVLDEIVSAANEVGVPYAVGKTLSCNDFYEGQGRLDGAICEYTLEDKMAFLHKLANAGVRNIEMEARLMAGFCHKLNIPVAVVCVTLLNRLDGDQVLSSPETLQNFEKRLGAVVLHYIKTKLSKLASVSCS</sequence>
<keyword evidence="2" id="KW-1185">Reference proteome</keyword>
<accession>A0ACC0WS40</accession>